<name>A0AAN8TGG7_SOLBU</name>
<sequence>MHRGVHWIH</sequence>
<gene>
    <name evidence="1" type="ORF">RDI58_015185</name>
</gene>
<reference evidence="1 2" key="1">
    <citation type="submission" date="2024-02" db="EMBL/GenBank/DDBJ databases">
        <title>de novo genome assembly of Solanum bulbocastanum strain 11H21.</title>
        <authorList>
            <person name="Hosaka A.J."/>
        </authorList>
    </citation>
    <scope>NUCLEOTIDE SEQUENCE [LARGE SCALE GENOMIC DNA]</scope>
    <source>
        <tissue evidence="1">Young leaves</tissue>
    </source>
</reference>
<proteinExistence type="predicted"/>
<accession>A0AAN8TGG7</accession>
<comment type="caution">
    <text evidence="1">The sequence shown here is derived from an EMBL/GenBank/DDBJ whole genome shotgun (WGS) entry which is preliminary data.</text>
</comment>
<protein>
    <submittedName>
        <fullName evidence="1">Uncharacterized protein</fullName>
    </submittedName>
</protein>
<dbReference type="EMBL" id="JBANQN010000006">
    <property type="protein sequence ID" value="KAK6786660.1"/>
    <property type="molecule type" value="Genomic_DNA"/>
</dbReference>
<dbReference type="Proteomes" id="UP001371456">
    <property type="component" value="Unassembled WGS sequence"/>
</dbReference>
<evidence type="ECO:0000313" key="2">
    <source>
        <dbReference type="Proteomes" id="UP001371456"/>
    </source>
</evidence>
<evidence type="ECO:0000313" key="1">
    <source>
        <dbReference type="EMBL" id="KAK6786660.1"/>
    </source>
</evidence>
<keyword evidence="2" id="KW-1185">Reference proteome</keyword>
<organism evidence="1 2">
    <name type="scientific">Solanum bulbocastanum</name>
    <name type="common">Wild potato</name>
    <dbReference type="NCBI Taxonomy" id="147425"/>
    <lineage>
        <taxon>Eukaryota</taxon>
        <taxon>Viridiplantae</taxon>
        <taxon>Streptophyta</taxon>
        <taxon>Embryophyta</taxon>
        <taxon>Tracheophyta</taxon>
        <taxon>Spermatophyta</taxon>
        <taxon>Magnoliopsida</taxon>
        <taxon>eudicotyledons</taxon>
        <taxon>Gunneridae</taxon>
        <taxon>Pentapetalae</taxon>
        <taxon>asterids</taxon>
        <taxon>lamiids</taxon>
        <taxon>Solanales</taxon>
        <taxon>Solanaceae</taxon>
        <taxon>Solanoideae</taxon>
        <taxon>Solaneae</taxon>
        <taxon>Solanum</taxon>
    </lineage>
</organism>